<keyword evidence="1" id="KW-0547">Nucleotide-binding</keyword>
<evidence type="ECO:0000313" key="8">
    <source>
        <dbReference type="EMBL" id="EJK57248.1"/>
    </source>
</evidence>
<keyword evidence="5 6" id="KW-0009">Actin-binding</keyword>
<evidence type="ECO:0000256" key="3">
    <source>
        <dbReference type="ARBA" id="ARBA00023123"/>
    </source>
</evidence>
<dbReference type="Pfam" id="PF00063">
    <property type="entry name" value="Myosin_head"/>
    <property type="match status" value="1"/>
</dbReference>
<keyword evidence="3 6" id="KW-0518">Myosin</keyword>
<evidence type="ECO:0000256" key="2">
    <source>
        <dbReference type="ARBA" id="ARBA00022840"/>
    </source>
</evidence>
<evidence type="ECO:0000256" key="5">
    <source>
        <dbReference type="ARBA" id="ARBA00023203"/>
    </source>
</evidence>
<dbReference type="SUPFAM" id="SSF52540">
    <property type="entry name" value="P-loop containing nucleoside triphosphate hydrolases"/>
    <property type="match status" value="1"/>
</dbReference>
<evidence type="ECO:0000313" key="9">
    <source>
        <dbReference type="Proteomes" id="UP000266841"/>
    </source>
</evidence>
<keyword evidence="4" id="KW-0505">Motor protein</keyword>
<comment type="caution">
    <text evidence="8">The sequence shown here is derived from an EMBL/GenBank/DDBJ whole genome shotgun (WGS) entry which is preliminary data.</text>
</comment>
<evidence type="ECO:0000256" key="4">
    <source>
        <dbReference type="ARBA" id="ARBA00023175"/>
    </source>
</evidence>
<comment type="similarity">
    <text evidence="6">Belongs to the TRAFAC class myosin-kinesin ATPase superfamily. Myosin family.</text>
</comment>
<dbReference type="eggNOG" id="KOG0160">
    <property type="taxonomic scope" value="Eukaryota"/>
</dbReference>
<dbReference type="GO" id="GO:0005737">
    <property type="term" value="C:cytoplasm"/>
    <property type="evidence" value="ECO:0007669"/>
    <property type="project" value="TreeGrafter"/>
</dbReference>
<feature type="domain" description="Myosin motor" evidence="7">
    <location>
        <begin position="1"/>
        <end position="72"/>
    </location>
</feature>
<dbReference type="InterPro" id="IPR027417">
    <property type="entry name" value="P-loop_NTPase"/>
</dbReference>
<comment type="caution">
    <text evidence="6">Lacks conserved residue(s) required for the propagation of feature annotation.</text>
</comment>
<dbReference type="PROSITE" id="PS51456">
    <property type="entry name" value="MYOSIN_MOTOR"/>
    <property type="match status" value="1"/>
</dbReference>
<dbReference type="GO" id="GO:0007015">
    <property type="term" value="P:actin filament organization"/>
    <property type="evidence" value="ECO:0007669"/>
    <property type="project" value="TreeGrafter"/>
</dbReference>
<dbReference type="AlphaFoldDB" id="K0RTU2"/>
<dbReference type="PANTHER" id="PTHR13140:SF845">
    <property type="entry name" value="MYOSIN-LIKE PROTEIN"/>
    <property type="match status" value="1"/>
</dbReference>
<organism evidence="8 9">
    <name type="scientific">Thalassiosira oceanica</name>
    <name type="common">Marine diatom</name>
    <dbReference type="NCBI Taxonomy" id="159749"/>
    <lineage>
        <taxon>Eukaryota</taxon>
        <taxon>Sar</taxon>
        <taxon>Stramenopiles</taxon>
        <taxon>Ochrophyta</taxon>
        <taxon>Bacillariophyta</taxon>
        <taxon>Coscinodiscophyceae</taxon>
        <taxon>Thalassiosirophycidae</taxon>
        <taxon>Thalassiosirales</taxon>
        <taxon>Thalassiosiraceae</taxon>
        <taxon>Thalassiosira</taxon>
    </lineage>
</organism>
<name>K0RTU2_THAOC</name>
<keyword evidence="9" id="KW-1185">Reference proteome</keyword>
<dbReference type="Gene3D" id="3.40.850.10">
    <property type="entry name" value="Kinesin motor domain"/>
    <property type="match status" value="1"/>
</dbReference>
<feature type="non-terminal residue" evidence="8">
    <location>
        <position position="1"/>
    </location>
</feature>
<dbReference type="InterPro" id="IPR036961">
    <property type="entry name" value="Kinesin_motor_dom_sf"/>
</dbReference>
<dbReference type="Proteomes" id="UP000266841">
    <property type="component" value="Unassembled WGS sequence"/>
</dbReference>
<sequence length="166" mass="17432">PAARNGGGIGRGGTSIEDTVLQSNPVLGAFGNTRMVRNDNSSRFGKYIDVSFTASGRLDGAAIDTYLLEKVRLDGSGRTSGPDLGLDGLGPSPLLSRTGVCRRRDGADDACLHAKMRVDCRAALLHCDGNLEFVPDDNGGAEGCRLIKDWSADSACRLARGRADPP</sequence>
<dbReference type="GO" id="GO:0005524">
    <property type="term" value="F:ATP binding"/>
    <property type="evidence" value="ECO:0007669"/>
    <property type="project" value="UniProtKB-KW"/>
</dbReference>
<dbReference type="OrthoDB" id="6108017at2759"/>
<evidence type="ECO:0000256" key="1">
    <source>
        <dbReference type="ARBA" id="ARBA00022741"/>
    </source>
</evidence>
<gene>
    <name evidence="8" type="ORF">THAOC_22733</name>
</gene>
<dbReference type="GO" id="GO:0016459">
    <property type="term" value="C:myosin complex"/>
    <property type="evidence" value="ECO:0007669"/>
    <property type="project" value="UniProtKB-KW"/>
</dbReference>
<evidence type="ECO:0000256" key="6">
    <source>
        <dbReference type="PROSITE-ProRule" id="PRU00782"/>
    </source>
</evidence>
<accession>K0RTU2</accession>
<dbReference type="GO" id="GO:0000146">
    <property type="term" value="F:microfilament motor activity"/>
    <property type="evidence" value="ECO:0007669"/>
    <property type="project" value="TreeGrafter"/>
</dbReference>
<dbReference type="InterPro" id="IPR001609">
    <property type="entry name" value="Myosin_head_motor_dom-like"/>
</dbReference>
<reference evidence="8 9" key="1">
    <citation type="journal article" date="2012" name="Genome Biol.">
        <title>Genome and low-iron response of an oceanic diatom adapted to chronic iron limitation.</title>
        <authorList>
            <person name="Lommer M."/>
            <person name="Specht M."/>
            <person name="Roy A.S."/>
            <person name="Kraemer L."/>
            <person name="Andreson R."/>
            <person name="Gutowska M.A."/>
            <person name="Wolf J."/>
            <person name="Bergner S.V."/>
            <person name="Schilhabel M.B."/>
            <person name="Klostermeier U.C."/>
            <person name="Beiko R.G."/>
            <person name="Rosenstiel P."/>
            <person name="Hippler M."/>
            <person name="Laroche J."/>
        </authorList>
    </citation>
    <scope>NUCLEOTIDE SEQUENCE [LARGE SCALE GENOMIC DNA]</scope>
    <source>
        <strain evidence="8 9">CCMP1005</strain>
    </source>
</reference>
<keyword evidence="2" id="KW-0067">ATP-binding</keyword>
<dbReference type="PANTHER" id="PTHR13140">
    <property type="entry name" value="MYOSIN"/>
    <property type="match status" value="1"/>
</dbReference>
<dbReference type="GO" id="GO:0051015">
    <property type="term" value="F:actin filament binding"/>
    <property type="evidence" value="ECO:0007669"/>
    <property type="project" value="TreeGrafter"/>
</dbReference>
<protein>
    <recommendedName>
        <fullName evidence="7">Myosin motor domain-containing protein</fullName>
    </recommendedName>
</protein>
<dbReference type="EMBL" id="AGNL01028921">
    <property type="protein sequence ID" value="EJK57248.1"/>
    <property type="molecule type" value="Genomic_DNA"/>
</dbReference>
<evidence type="ECO:0000259" key="7">
    <source>
        <dbReference type="PROSITE" id="PS51456"/>
    </source>
</evidence>
<dbReference type="GO" id="GO:0016020">
    <property type="term" value="C:membrane"/>
    <property type="evidence" value="ECO:0007669"/>
    <property type="project" value="TreeGrafter"/>
</dbReference>
<proteinExistence type="inferred from homology"/>